<dbReference type="Proteomes" id="UP000184731">
    <property type="component" value="Chromosome"/>
</dbReference>
<gene>
    <name evidence="1" type="ORF">AXG55_12850</name>
</gene>
<evidence type="ECO:0000313" key="1">
    <source>
        <dbReference type="EMBL" id="APJ04736.1"/>
    </source>
</evidence>
<proteinExistence type="predicted"/>
<dbReference type="OrthoDB" id="9778153at2"/>
<dbReference type="AlphaFoldDB" id="A0A1L4D3E9"/>
<keyword evidence="2" id="KW-1185">Reference proteome</keyword>
<dbReference type="KEGG" id="saqi:AXG55_12850"/>
<dbReference type="RefSeq" id="WP_148698494.1">
    <property type="nucleotide sequence ID" value="NZ_CP017834.1"/>
</dbReference>
<dbReference type="STRING" id="1915309.AXG55_12850"/>
<reference evidence="1 2" key="1">
    <citation type="submission" date="2016-10" db="EMBL/GenBank/DDBJ databases">
        <title>Silvanigrella aquatica sp. nov., isolated from a freshwater lake located in the Black Forest, Germany, description of Silvanigrellaceae fam. nov., Silvanigrellales ord. nov., reclassification of the order Bdellovibrionales in the class Oligoflexia, reclassification of the families Bacteriovoracaceae and Halobacteriovoraceae in the new order Bacteriovoracales ord. nov., and reclassification of the family Pseudobacteriovoracaceae in the order Oligoflexiales.</title>
        <authorList>
            <person name="Hahn M.W."/>
            <person name="Schmidt J."/>
            <person name="Koll U."/>
            <person name="Rohde M."/>
            <person name="Verbag S."/>
            <person name="Pitt A."/>
            <person name="Nakai R."/>
            <person name="Naganuma T."/>
            <person name="Lang E."/>
        </authorList>
    </citation>
    <scope>NUCLEOTIDE SEQUENCE [LARGE SCALE GENOMIC DNA]</scope>
    <source>
        <strain evidence="1 2">MWH-Nonnen-W8red</strain>
    </source>
</reference>
<accession>A0A1L4D3E9</accession>
<protein>
    <submittedName>
        <fullName evidence="1">Uncharacterized protein</fullName>
    </submittedName>
</protein>
<evidence type="ECO:0000313" key="2">
    <source>
        <dbReference type="Proteomes" id="UP000184731"/>
    </source>
</evidence>
<name>A0A1L4D3E9_9BACT</name>
<dbReference type="EMBL" id="CP017834">
    <property type="protein sequence ID" value="APJ04736.1"/>
    <property type="molecule type" value="Genomic_DNA"/>
</dbReference>
<sequence>MQSLNIFMQGLLDYAGLFPPATLSLQDALKNFAEYHHHDQKKWLGKFILPANKIDETISLLNNLNTFSTLNQKAPFSIILNSCDKLTDYPNYLEKDLIIINNFRKKFETTIDILSFEFLPPKEIFEPKNHTLLNDFISIFNNKIDYYKHKLEFYCELPLNPFLNEYIKSIIQCNNKQNSYKLSIKLRTGGVTPQQIPKSIEIAQAILLCAQEKISLKATAGLHVPVPNDNSDVGARLHGFLNIFSSLLLCYDHLLSIEEIDEIISHCSYEDFKFTDEGLFVRNKFISNEKMQQFRNLYIKSFGTCSFLEPIEHLQHHQFIL</sequence>
<organism evidence="1 2">
    <name type="scientific">Silvanigrella aquatica</name>
    <dbReference type="NCBI Taxonomy" id="1915309"/>
    <lineage>
        <taxon>Bacteria</taxon>
        <taxon>Pseudomonadati</taxon>
        <taxon>Bdellovibrionota</taxon>
        <taxon>Oligoflexia</taxon>
        <taxon>Silvanigrellales</taxon>
        <taxon>Silvanigrellaceae</taxon>
        <taxon>Silvanigrella</taxon>
    </lineage>
</organism>